<dbReference type="InterPro" id="IPR004567">
    <property type="entry name" value="Type_II_PanK"/>
</dbReference>
<name>A0A9K3KM87_9STRA</name>
<evidence type="ECO:0000256" key="4">
    <source>
        <dbReference type="ARBA" id="ARBA00012102"/>
    </source>
</evidence>
<proteinExistence type="inferred from homology"/>
<dbReference type="FunFam" id="3.30.420.40:FF:000025">
    <property type="entry name" value="pantothenate kinase 2, mitochondrial"/>
    <property type="match status" value="1"/>
</dbReference>
<evidence type="ECO:0000313" key="14">
    <source>
        <dbReference type="Proteomes" id="UP000693970"/>
    </source>
</evidence>
<dbReference type="PANTHER" id="PTHR12280">
    <property type="entry name" value="PANTOTHENATE KINASE"/>
    <property type="match status" value="1"/>
</dbReference>
<dbReference type="CDD" id="cd24122">
    <property type="entry name" value="ASKHA_NBD_PanK-II_Pank1-like"/>
    <property type="match status" value="1"/>
</dbReference>
<feature type="compositionally biased region" description="Basic and acidic residues" evidence="12">
    <location>
        <begin position="131"/>
        <end position="145"/>
    </location>
</feature>
<dbReference type="OrthoDB" id="275583at2759"/>
<evidence type="ECO:0000256" key="11">
    <source>
        <dbReference type="ARBA" id="ARBA00060870"/>
    </source>
</evidence>
<keyword evidence="9" id="KW-0067">ATP-binding</keyword>
<dbReference type="Pfam" id="PF03630">
    <property type="entry name" value="Fumble"/>
    <property type="match status" value="2"/>
</dbReference>
<feature type="compositionally biased region" description="Acidic residues" evidence="12">
    <location>
        <begin position="354"/>
        <end position="364"/>
    </location>
</feature>
<dbReference type="GO" id="GO:0004594">
    <property type="term" value="F:pantothenate kinase activity"/>
    <property type="evidence" value="ECO:0007669"/>
    <property type="project" value="UniProtKB-EC"/>
</dbReference>
<comment type="catalytic activity">
    <reaction evidence="1">
        <text>(R)-pantothenate + ATP = (R)-4'-phosphopantothenate + ADP + H(+)</text>
        <dbReference type="Rhea" id="RHEA:16373"/>
        <dbReference type="ChEBI" id="CHEBI:10986"/>
        <dbReference type="ChEBI" id="CHEBI:15378"/>
        <dbReference type="ChEBI" id="CHEBI:29032"/>
        <dbReference type="ChEBI" id="CHEBI:30616"/>
        <dbReference type="ChEBI" id="CHEBI:456216"/>
        <dbReference type="EC" id="2.7.1.33"/>
    </reaction>
</comment>
<feature type="compositionally biased region" description="Low complexity" evidence="12">
    <location>
        <begin position="600"/>
        <end position="610"/>
    </location>
</feature>
<keyword evidence="8 13" id="KW-0418">Kinase</keyword>
<dbReference type="GO" id="GO:0005634">
    <property type="term" value="C:nucleus"/>
    <property type="evidence" value="ECO:0007669"/>
    <property type="project" value="TreeGrafter"/>
</dbReference>
<dbReference type="GO" id="GO:0015937">
    <property type="term" value="P:coenzyme A biosynthetic process"/>
    <property type="evidence" value="ECO:0007669"/>
    <property type="project" value="UniProtKB-KW"/>
</dbReference>
<reference evidence="13" key="1">
    <citation type="journal article" date="2021" name="Sci. Rep.">
        <title>Diploid genomic architecture of Nitzschia inconspicua, an elite biomass production diatom.</title>
        <authorList>
            <person name="Oliver A."/>
            <person name="Podell S."/>
            <person name="Pinowska A."/>
            <person name="Traller J.C."/>
            <person name="Smith S.R."/>
            <person name="McClure R."/>
            <person name="Beliaev A."/>
            <person name="Bohutskyi P."/>
            <person name="Hill E.A."/>
            <person name="Rabines A."/>
            <person name="Zheng H."/>
            <person name="Allen L.Z."/>
            <person name="Kuo A."/>
            <person name="Grigoriev I.V."/>
            <person name="Allen A.E."/>
            <person name="Hazlebeck D."/>
            <person name="Allen E.E."/>
        </authorList>
    </citation>
    <scope>NUCLEOTIDE SEQUENCE</scope>
    <source>
        <strain evidence="13">Hildebrandi</strain>
    </source>
</reference>
<feature type="compositionally biased region" description="Basic and acidic residues" evidence="12">
    <location>
        <begin position="317"/>
        <end position="327"/>
    </location>
</feature>
<evidence type="ECO:0000256" key="7">
    <source>
        <dbReference type="ARBA" id="ARBA00022741"/>
    </source>
</evidence>
<dbReference type="GO" id="GO:0005524">
    <property type="term" value="F:ATP binding"/>
    <property type="evidence" value="ECO:0007669"/>
    <property type="project" value="UniProtKB-KW"/>
</dbReference>
<comment type="pathway">
    <text evidence="3">Cofactor biosynthesis; coenzyme A biosynthesis; CoA from (R)-pantothenate: step 1/5.</text>
</comment>
<feature type="region of interest" description="Disordered" evidence="12">
    <location>
        <begin position="189"/>
        <end position="230"/>
    </location>
</feature>
<feature type="compositionally biased region" description="Low complexity" evidence="12">
    <location>
        <begin position="199"/>
        <end position="221"/>
    </location>
</feature>
<comment type="similarity">
    <text evidence="11">Belongs to the type II pantothenate kinase family.</text>
</comment>
<feature type="compositionally biased region" description="Polar residues" evidence="12">
    <location>
        <begin position="625"/>
        <end position="634"/>
    </location>
</feature>
<keyword evidence="14" id="KW-1185">Reference proteome</keyword>
<feature type="compositionally biased region" description="Polar residues" evidence="12">
    <location>
        <begin position="641"/>
        <end position="650"/>
    </location>
</feature>
<dbReference type="AlphaFoldDB" id="A0A9K3KM87"/>
<keyword evidence="6" id="KW-0808">Transferase</keyword>
<comment type="subcellular location">
    <subcellularLocation>
        <location evidence="2">Cytoplasm</location>
    </subcellularLocation>
</comment>
<evidence type="ECO:0000313" key="13">
    <source>
        <dbReference type="EMBL" id="KAG7345906.1"/>
    </source>
</evidence>
<evidence type="ECO:0000256" key="9">
    <source>
        <dbReference type="ARBA" id="ARBA00022840"/>
    </source>
</evidence>
<dbReference type="EMBL" id="JAGRRH010000021">
    <property type="protein sequence ID" value="KAG7345906.1"/>
    <property type="molecule type" value="Genomic_DNA"/>
</dbReference>
<feature type="region of interest" description="Disordered" evidence="12">
    <location>
        <begin position="127"/>
        <end position="167"/>
    </location>
</feature>
<gene>
    <name evidence="13" type="ORF">IV203_004973</name>
</gene>
<evidence type="ECO:0000256" key="10">
    <source>
        <dbReference type="ARBA" id="ARBA00022993"/>
    </source>
</evidence>
<comment type="caution">
    <text evidence="13">The sequence shown here is derived from an EMBL/GenBank/DDBJ whole genome shotgun (WGS) entry which is preliminary data.</text>
</comment>
<feature type="region of interest" description="Disordered" evidence="12">
    <location>
        <begin position="295"/>
        <end position="328"/>
    </location>
</feature>
<evidence type="ECO:0000256" key="5">
    <source>
        <dbReference type="ARBA" id="ARBA00022490"/>
    </source>
</evidence>
<keyword evidence="10" id="KW-0173">Coenzyme A biosynthesis</keyword>
<dbReference type="Proteomes" id="UP000693970">
    <property type="component" value="Unassembled WGS sequence"/>
</dbReference>
<protein>
    <recommendedName>
        <fullName evidence="4">pantothenate kinase</fullName>
        <ecNumber evidence="4">2.7.1.33</ecNumber>
    </recommendedName>
</protein>
<feature type="region of interest" description="Disordered" evidence="12">
    <location>
        <begin position="352"/>
        <end position="390"/>
    </location>
</feature>
<feature type="compositionally biased region" description="Polar residues" evidence="12">
    <location>
        <begin position="305"/>
        <end position="316"/>
    </location>
</feature>
<dbReference type="PANTHER" id="PTHR12280:SF30">
    <property type="entry name" value="FUMBLE"/>
    <property type="match status" value="1"/>
</dbReference>
<evidence type="ECO:0000256" key="8">
    <source>
        <dbReference type="ARBA" id="ARBA00022777"/>
    </source>
</evidence>
<evidence type="ECO:0000256" key="3">
    <source>
        <dbReference type="ARBA" id="ARBA00005225"/>
    </source>
</evidence>
<dbReference type="GO" id="GO:0005829">
    <property type="term" value="C:cytosol"/>
    <property type="evidence" value="ECO:0007669"/>
    <property type="project" value="TreeGrafter"/>
</dbReference>
<organism evidence="13 14">
    <name type="scientific">Nitzschia inconspicua</name>
    <dbReference type="NCBI Taxonomy" id="303405"/>
    <lineage>
        <taxon>Eukaryota</taxon>
        <taxon>Sar</taxon>
        <taxon>Stramenopiles</taxon>
        <taxon>Ochrophyta</taxon>
        <taxon>Bacillariophyta</taxon>
        <taxon>Bacillariophyceae</taxon>
        <taxon>Bacillariophycidae</taxon>
        <taxon>Bacillariales</taxon>
        <taxon>Bacillariaceae</taxon>
        <taxon>Nitzschia</taxon>
    </lineage>
</organism>
<evidence type="ECO:0000256" key="12">
    <source>
        <dbReference type="SAM" id="MobiDB-lite"/>
    </source>
</evidence>
<dbReference type="EC" id="2.7.1.33" evidence="4"/>
<evidence type="ECO:0000256" key="6">
    <source>
        <dbReference type="ARBA" id="ARBA00022679"/>
    </source>
</evidence>
<keyword evidence="5" id="KW-0963">Cytoplasm</keyword>
<reference evidence="13" key="2">
    <citation type="submission" date="2021-04" db="EMBL/GenBank/DDBJ databases">
        <authorList>
            <person name="Podell S."/>
        </authorList>
    </citation>
    <scope>NUCLEOTIDE SEQUENCE</scope>
    <source>
        <strain evidence="13">Hildebrandi</strain>
    </source>
</reference>
<sequence>MLRNRCCDAIPFLAKYCCDDDIWKQINAFLAGAVSVCILLFCDRFWQAVQLIPDHLHNSTTFGTTTATTTNPDNDDDDDESWIDPWNVPMQATNRFMASLNIGELPIPFKRRQHWPWETIRRRFVSPSLDHNNDNNKEEKEKNTNGEEIGQEENRKGSNGNTTPIDRVEVTVINEPSLHTAFEMDELSMGSLPAGDDINTTNRNNNTSNTESNNVNSSSDTIHNDNMSPKKKKNALCIGSIFGLDVGGTLAKLVYFEQKHPDLDPRQTSLRERHYAKAASAQAVVMARLEKEKLLSNKVMHQHRPTTINKTSNNKGSNDELSEHDLTASKQSQYMLRRRSFSIGLIGRVATKEEETDENNDDEEEKRLDQEPSNSHTNKHNKKKDHRSEQDLKRLYALRQESLPDDVRHFRHSVDFHTLEEDTYKEIFESIRSATLDNGDYNSVDANETRTAQDSVMGRSKSMFDMSNLVQQKVEALDRFYTFARRLGDQDDAIQDHKLSFYCRELGGEFHFISFETRRMKNAMDLIRYNNLHLNIQEMGATGGGAHKFADIWERELGIRMDKQDELDSLVAGMQFVLSTVIGECYTFRPKCNAPERQVSSSTAGTSSSTNEKGEVDQPKVGLSLNESMESASTQEEKEPTVNNSAAASAETKTNVDEWWWSRKVQRDSISYSSSYPYLLVTIGTGVSVLRVDGPRNYERISGSTIGGGTYWGLMRLLTDVESFDDAMKLAEIGDPSKVDMMVGDIYGTNSDALEKLGLPANVVASSFGKLVAKEEPAEGLTQEDLARALLLLVTNNIGQVAYLNAKLSNTRRIYFVGSFLRHNTISQRRLSYAIDFWSKGEMEALFLQHEGYFGALGAFLKSQKIEKQEEGYFQWEDGRHMPPWRPNQS</sequence>
<keyword evidence="7" id="KW-0547">Nucleotide-binding</keyword>
<evidence type="ECO:0000256" key="1">
    <source>
        <dbReference type="ARBA" id="ARBA00001206"/>
    </source>
</evidence>
<evidence type="ECO:0000256" key="2">
    <source>
        <dbReference type="ARBA" id="ARBA00004496"/>
    </source>
</evidence>
<accession>A0A9K3KM87</accession>
<feature type="region of interest" description="Disordered" evidence="12">
    <location>
        <begin position="596"/>
        <end position="650"/>
    </location>
</feature>